<dbReference type="Pfam" id="PF07331">
    <property type="entry name" value="TctB"/>
    <property type="match status" value="1"/>
</dbReference>
<dbReference type="RefSeq" id="WP_092430925.1">
    <property type="nucleotide sequence ID" value="NZ_FNCL01000024.1"/>
</dbReference>
<keyword evidence="1" id="KW-0472">Membrane</keyword>
<accession>A0A1I6WHZ9</accession>
<feature type="transmembrane region" description="Helical" evidence="1">
    <location>
        <begin position="41"/>
        <end position="59"/>
    </location>
</feature>
<evidence type="ECO:0000313" key="4">
    <source>
        <dbReference type="Proteomes" id="UP000199392"/>
    </source>
</evidence>
<feature type="domain" description="DUF1468" evidence="2">
    <location>
        <begin position="7"/>
        <end position="151"/>
    </location>
</feature>
<keyword evidence="1" id="KW-0812">Transmembrane</keyword>
<dbReference type="InterPro" id="IPR009936">
    <property type="entry name" value="DUF1468"/>
</dbReference>
<protein>
    <submittedName>
        <fullName evidence="3">Tripartite tricarboxylate transporter TctB family protein</fullName>
    </submittedName>
</protein>
<dbReference type="STRING" id="311180.SAMN04488050_12122"/>
<evidence type="ECO:0000256" key="1">
    <source>
        <dbReference type="SAM" id="Phobius"/>
    </source>
</evidence>
<name>A0A1I6WHZ9_9RHOB</name>
<feature type="transmembrane region" description="Helical" evidence="1">
    <location>
        <begin position="86"/>
        <end position="119"/>
    </location>
</feature>
<keyword evidence="1" id="KW-1133">Transmembrane helix</keyword>
<sequence length="160" mass="17263">MRLPDIWTGLGFALLGIFVILQAQGFPEPAGAASPRLFPRIIGCGFVLFGLMIAGRSLAARMQGAEVRLLPPVEDWMRSSKRLTRIVFVPLSIVLYGLLAPVLGSLPVSVVLVFVSALLWDERPVAAAIVAVCVCLVVTLFFMEVMRVPLPTGPFPGSLF</sequence>
<keyword evidence="4" id="KW-1185">Reference proteome</keyword>
<reference evidence="4" key="1">
    <citation type="submission" date="2016-10" db="EMBL/GenBank/DDBJ databases">
        <authorList>
            <person name="Varghese N."/>
            <person name="Submissions S."/>
        </authorList>
    </citation>
    <scope>NUCLEOTIDE SEQUENCE [LARGE SCALE GENOMIC DNA]</scope>
    <source>
        <strain evidence="4">DSM 26894</strain>
    </source>
</reference>
<dbReference type="OrthoDB" id="6174504at2"/>
<proteinExistence type="predicted"/>
<organism evidence="3 4">
    <name type="scientific">Alloyangia pacifica</name>
    <dbReference type="NCBI Taxonomy" id="311180"/>
    <lineage>
        <taxon>Bacteria</taxon>
        <taxon>Pseudomonadati</taxon>
        <taxon>Pseudomonadota</taxon>
        <taxon>Alphaproteobacteria</taxon>
        <taxon>Rhodobacterales</taxon>
        <taxon>Roseobacteraceae</taxon>
        <taxon>Alloyangia</taxon>
    </lineage>
</organism>
<dbReference type="AlphaFoldDB" id="A0A1I6WHZ9"/>
<evidence type="ECO:0000259" key="2">
    <source>
        <dbReference type="Pfam" id="PF07331"/>
    </source>
</evidence>
<feature type="transmembrane region" description="Helical" evidence="1">
    <location>
        <begin position="125"/>
        <end position="143"/>
    </location>
</feature>
<dbReference type="EMBL" id="FOZW01000021">
    <property type="protein sequence ID" value="SFT25194.1"/>
    <property type="molecule type" value="Genomic_DNA"/>
</dbReference>
<gene>
    <name evidence="3" type="ORF">SAMN04488050_12122</name>
</gene>
<evidence type="ECO:0000313" key="3">
    <source>
        <dbReference type="EMBL" id="SFT25194.1"/>
    </source>
</evidence>
<dbReference type="Proteomes" id="UP000199392">
    <property type="component" value="Unassembled WGS sequence"/>
</dbReference>